<protein>
    <recommendedName>
        <fullName evidence="2">DUF2489 domain-containing protein</fullName>
    </recommendedName>
</protein>
<keyword evidence="4" id="KW-1185">Reference proteome</keyword>
<keyword evidence="1" id="KW-0472">Membrane</keyword>
<evidence type="ECO:0000259" key="2">
    <source>
        <dbReference type="Pfam" id="PF10675"/>
    </source>
</evidence>
<gene>
    <name evidence="3" type="ORF">MED92_17399</name>
</gene>
<dbReference type="Proteomes" id="UP000002171">
    <property type="component" value="Unassembled WGS sequence"/>
</dbReference>
<organism evidence="3 4">
    <name type="scientific">Neptuniibacter caesariensis</name>
    <dbReference type="NCBI Taxonomy" id="207954"/>
    <lineage>
        <taxon>Bacteria</taxon>
        <taxon>Pseudomonadati</taxon>
        <taxon>Pseudomonadota</taxon>
        <taxon>Gammaproteobacteria</taxon>
        <taxon>Oceanospirillales</taxon>
        <taxon>Oceanospirillaceae</taxon>
        <taxon>Neptuniibacter</taxon>
    </lineage>
</organism>
<dbReference type="InterPro" id="IPR019617">
    <property type="entry name" value="DUF2489"/>
</dbReference>
<dbReference type="EMBL" id="AAOW01000021">
    <property type="protein sequence ID" value="EAR60245.1"/>
    <property type="molecule type" value="Genomic_DNA"/>
</dbReference>
<keyword evidence="1" id="KW-0812">Transmembrane</keyword>
<evidence type="ECO:0000256" key="1">
    <source>
        <dbReference type="SAM" id="Phobius"/>
    </source>
</evidence>
<name>A0A7U8C517_NEPCE</name>
<sequence>MSESYLYLLIALCLIISGVALFYIVRHNKIIKDAKEEQFAQQELTAKRYKEKRDYLIESIKVISQAVGNDDKLTNAEAALRLTPLLEALAPHLLAHADFSAVYEFYKRVEHVPIKDNWKKLSKQKRWEYLREMNAADEELGDSLKEAAARLAKYNFDAMMH</sequence>
<feature type="domain" description="DUF2489" evidence="2">
    <location>
        <begin position="22"/>
        <end position="151"/>
    </location>
</feature>
<proteinExistence type="predicted"/>
<reference evidence="3 4" key="1">
    <citation type="submission" date="2006-02" db="EMBL/GenBank/DDBJ databases">
        <authorList>
            <person name="Pinhassi J."/>
            <person name="Pedros-Alio C."/>
            <person name="Ferriera S."/>
            <person name="Johnson J."/>
            <person name="Kravitz S."/>
            <person name="Halpern A."/>
            <person name="Remington K."/>
            <person name="Beeson K."/>
            <person name="Tran B."/>
            <person name="Rogers Y.-H."/>
            <person name="Friedman R."/>
            <person name="Venter J.C."/>
        </authorList>
    </citation>
    <scope>NUCLEOTIDE SEQUENCE [LARGE SCALE GENOMIC DNA]</scope>
    <source>
        <strain evidence="3 4">MED92</strain>
    </source>
</reference>
<dbReference type="Pfam" id="PF10675">
    <property type="entry name" value="DUF2489"/>
    <property type="match status" value="1"/>
</dbReference>
<accession>A0A7U8C517</accession>
<evidence type="ECO:0000313" key="3">
    <source>
        <dbReference type="EMBL" id="EAR60245.1"/>
    </source>
</evidence>
<feature type="transmembrane region" description="Helical" evidence="1">
    <location>
        <begin position="6"/>
        <end position="25"/>
    </location>
</feature>
<keyword evidence="1" id="KW-1133">Transmembrane helix</keyword>
<dbReference type="RefSeq" id="WP_007021144.1">
    <property type="nucleotide sequence ID" value="NZ_CH724125.1"/>
</dbReference>
<dbReference type="OrthoDB" id="5740155at2"/>
<comment type="caution">
    <text evidence="3">The sequence shown here is derived from an EMBL/GenBank/DDBJ whole genome shotgun (WGS) entry which is preliminary data.</text>
</comment>
<evidence type="ECO:0000313" key="4">
    <source>
        <dbReference type="Proteomes" id="UP000002171"/>
    </source>
</evidence>
<dbReference type="AlphaFoldDB" id="A0A7U8C517"/>